<evidence type="ECO:0000256" key="2">
    <source>
        <dbReference type="ARBA" id="ARBA00022512"/>
    </source>
</evidence>
<evidence type="ECO:0000256" key="6">
    <source>
        <dbReference type="ARBA" id="ARBA00022801"/>
    </source>
</evidence>
<evidence type="ECO:0000256" key="5">
    <source>
        <dbReference type="ARBA" id="ARBA00022729"/>
    </source>
</evidence>
<dbReference type="InterPro" id="IPR008357">
    <property type="entry name" value="Lanit_process"/>
</dbReference>
<dbReference type="Pfam" id="PF00082">
    <property type="entry name" value="Peptidase_S8"/>
    <property type="match status" value="1"/>
</dbReference>
<feature type="active site" description="Charge relay system" evidence="10 11">
    <location>
        <position position="259"/>
    </location>
</feature>
<sequence>MKKILGFLFIVCSLGLSATVHGETTNSQQLLSNNINTELINHNSNAILSSTEGSTTDSINLGAQSPAVKSTTRTELDVTGAAKTLLQTSAVQKEMKVSLQETQVSSEFSKRDSVTNKEAVPVSKDELLEQSEVVVSTSSIQKNKILDNKKNRANFVTSSQLIKEKPSNSKDASGVIDNSASPLSYRKAKEVVSLRQPLKNQKVETQPLLISNSSEKKASVYTNSHDFWDYQWDMKYVTNNGESYALYQPSKKISVGIIDSGIMEEHPDLSNSLGNYFKNLVPKGGFDNEEPDETGNPSDIVDKMGHGTEVAGQITANGNILGVAPGITVNIYRVFGENLSKSEWVARAIRRAADDGNKVINISAGQYLMISGSYDDGTNDYQEYLNYKSAINYATAKGSTVVAALGNDSLNIQDNQTMINFLKRFRSIKVPGKVVDAPSVFEDVIAVGGIDGYGNISDFSNIGADAIYAPAGTTANFKKYGQDKFVSQGYYLKDGLFTTTNTGWYQYVYGNSFAAPKVSGALALVVDKYGIKNPNQLKRFLLMNSPEVNGNRVLNIVDLLNGKNKAFSLDTDKGQDDAINHKSMENLKESRDTMKQEQDKEIQRNTNNNFSIKNDFHNISKEVISVDYNINQKMANNRNSRGAVSVRSQEILPVTGDGEDFLPALGIVCISILGILKRKTKN</sequence>
<dbReference type="PATRIC" id="fig|1415168.3.peg.1262"/>
<dbReference type="InterPro" id="IPR022398">
    <property type="entry name" value="Peptidase_S8_His-AS"/>
</dbReference>
<dbReference type="PROSITE" id="PS00137">
    <property type="entry name" value="SUBTILASE_HIS"/>
    <property type="match status" value="1"/>
</dbReference>
<dbReference type="PRINTS" id="PR01779">
    <property type="entry name" value="LANTIPROCESS"/>
</dbReference>
<dbReference type="PROSITE" id="PS51892">
    <property type="entry name" value="SUBTILASE"/>
    <property type="match status" value="1"/>
</dbReference>
<keyword evidence="7 9" id="KW-0720">Serine protease</keyword>
<evidence type="ECO:0000313" key="14">
    <source>
        <dbReference type="EMBL" id="KEY62645.1"/>
    </source>
</evidence>
<dbReference type="InterPro" id="IPR036852">
    <property type="entry name" value="Peptidase_S8/S53_dom_sf"/>
</dbReference>
<dbReference type="PIRSF" id="PIRSF037875">
    <property type="entry name" value="Peptidase_S8_lp"/>
    <property type="match status" value="1"/>
</dbReference>
<dbReference type="AlphaFoldDB" id="A0A084ABG6"/>
<dbReference type="CDD" id="cd07482">
    <property type="entry name" value="Peptidases_S8_Lantibiotic_specific_protease"/>
    <property type="match status" value="1"/>
</dbReference>
<evidence type="ECO:0000256" key="8">
    <source>
        <dbReference type="ARBA" id="ARBA00023088"/>
    </source>
</evidence>
<reference evidence="14 15" key="1">
    <citation type="submission" date="2014-06" db="EMBL/GenBank/DDBJ databases">
        <title>Draft genome sequence of the putrescine producing strain Lactococcus lactis subsp cremoris GE214.</title>
        <authorList>
            <person name="Ladero V."/>
            <person name="Linares D.M."/>
            <person name="del Rio B."/>
            <person name="Mayo B."/>
            <person name="Martin M.C."/>
            <person name="Fernandez M."/>
            <person name="Alvarez M.A."/>
        </authorList>
    </citation>
    <scope>NUCLEOTIDE SEQUENCE [LARGE SCALE GENOMIC DNA]</scope>
    <source>
        <strain evidence="14 15">GE214</strain>
    </source>
</reference>
<comment type="pathway">
    <text evidence="9">Antibiotic biosynthesis.</text>
</comment>
<keyword evidence="9" id="KW-0865">Zymogen</keyword>
<evidence type="ECO:0000256" key="4">
    <source>
        <dbReference type="ARBA" id="ARBA00022670"/>
    </source>
</evidence>
<keyword evidence="8" id="KW-0572">Peptidoglycan-anchor</keyword>
<dbReference type="PRINTS" id="PR00723">
    <property type="entry name" value="SUBTILISIN"/>
</dbReference>
<proteinExistence type="inferred from homology"/>
<dbReference type="PROSITE" id="PS50847">
    <property type="entry name" value="GRAM_POS_ANCHORING"/>
    <property type="match status" value="1"/>
</dbReference>
<dbReference type="PROSITE" id="PS00136">
    <property type="entry name" value="SUBTILASE_ASP"/>
    <property type="match status" value="1"/>
</dbReference>
<dbReference type="Proteomes" id="UP000028401">
    <property type="component" value="Unassembled WGS sequence"/>
</dbReference>
<evidence type="ECO:0000313" key="15">
    <source>
        <dbReference type="Proteomes" id="UP000028401"/>
    </source>
</evidence>
<name>A0A084ABG6_LACLC</name>
<dbReference type="SUPFAM" id="SSF52743">
    <property type="entry name" value="Subtilisin-like"/>
    <property type="match status" value="1"/>
</dbReference>
<keyword evidence="4 9" id="KW-0645">Protease</keyword>
<evidence type="ECO:0000256" key="3">
    <source>
        <dbReference type="ARBA" id="ARBA00022525"/>
    </source>
</evidence>
<dbReference type="RefSeq" id="WP_042748179.1">
    <property type="nucleotide sequence ID" value="NZ_AZSI01000029.1"/>
</dbReference>
<evidence type="ECO:0000256" key="10">
    <source>
        <dbReference type="PIRSR" id="PIRSR037875-50"/>
    </source>
</evidence>
<organism evidence="14 15">
    <name type="scientific">Lactococcus cremoris subsp. cremoris GE214</name>
    <dbReference type="NCBI Taxonomy" id="1415168"/>
    <lineage>
        <taxon>Bacteria</taxon>
        <taxon>Bacillati</taxon>
        <taxon>Bacillota</taxon>
        <taxon>Bacilli</taxon>
        <taxon>Lactobacillales</taxon>
        <taxon>Streptococcaceae</taxon>
        <taxon>Lactococcus</taxon>
        <taxon>Lactococcus cremoris subsp. cremoris</taxon>
    </lineage>
</organism>
<feature type="signal peptide" evidence="12">
    <location>
        <begin position="1"/>
        <end position="22"/>
    </location>
</feature>
<feature type="chain" id="PRO_5001770765" description="Leader peptide-processing serine protease" evidence="12">
    <location>
        <begin position="23"/>
        <end position="682"/>
    </location>
</feature>
<keyword evidence="6 9" id="KW-0378">Hydrolase</keyword>
<protein>
    <recommendedName>
        <fullName evidence="9">Leader peptide-processing serine protease</fullName>
        <ecNumber evidence="9">3.4.21.-</ecNumber>
    </recommendedName>
</protein>
<feature type="active site" description="Charge relay system" evidence="10 11">
    <location>
        <position position="512"/>
    </location>
</feature>
<evidence type="ECO:0000256" key="1">
    <source>
        <dbReference type="ARBA" id="ARBA00011073"/>
    </source>
</evidence>
<dbReference type="GO" id="GO:0004252">
    <property type="term" value="F:serine-type endopeptidase activity"/>
    <property type="evidence" value="ECO:0007669"/>
    <property type="project" value="UniProtKB-UniRule"/>
</dbReference>
<evidence type="ECO:0000259" key="13">
    <source>
        <dbReference type="PROSITE" id="PS50847"/>
    </source>
</evidence>
<keyword evidence="5 9" id="KW-0732">Signal</keyword>
<dbReference type="EC" id="3.4.21.-" evidence="9"/>
<dbReference type="InterPro" id="IPR015500">
    <property type="entry name" value="Peptidase_S8_subtilisin-rel"/>
</dbReference>
<comment type="caution">
    <text evidence="14">The sequence shown here is derived from an EMBL/GenBank/DDBJ whole genome shotgun (WGS) entry which is preliminary data.</text>
</comment>
<feature type="active site" description="Charge relay system" evidence="10 11">
    <location>
        <position position="306"/>
    </location>
</feature>
<accession>A0A084ABG6</accession>
<keyword evidence="3" id="KW-0964">Secreted</keyword>
<gene>
    <name evidence="14" type="ORF">U725_01182</name>
</gene>
<dbReference type="InterPro" id="IPR019931">
    <property type="entry name" value="LPXTG_anchor"/>
</dbReference>
<evidence type="ECO:0000256" key="9">
    <source>
        <dbReference type="PIRNR" id="PIRNR037875"/>
    </source>
</evidence>
<dbReference type="GO" id="GO:0006508">
    <property type="term" value="P:proteolysis"/>
    <property type="evidence" value="ECO:0007669"/>
    <property type="project" value="UniProtKB-KW"/>
</dbReference>
<dbReference type="EMBL" id="AZSI01000029">
    <property type="protein sequence ID" value="KEY62645.1"/>
    <property type="molecule type" value="Genomic_DNA"/>
</dbReference>
<keyword evidence="2" id="KW-0134">Cell wall</keyword>
<dbReference type="InterPro" id="IPR000209">
    <property type="entry name" value="Peptidase_S8/S53_dom"/>
</dbReference>
<dbReference type="PANTHER" id="PTHR43806">
    <property type="entry name" value="PEPTIDASE S8"/>
    <property type="match status" value="1"/>
</dbReference>
<dbReference type="Gene3D" id="3.40.50.200">
    <property type="entry name" value="Peptidase S8/S53 domain"/>
    <property type="match status" value="1"/>
</dbReference>
<evidence type="ECO:0000256" key="12">
    <source>
        <dbReference type="SAM" id="SignalP"/>
    </source>
</evidence>
<feature type="domain" description="Gram-positive cocci surface proteins LPxTG" evidence="13">
    <location>
        <begin position="652"/>
        <end position="682"/>
    </location>
</feature>
<dbReference type="InterPro" id="IPR023827">
    <property type="entry name" value="Peptidase_S8_Asp-AS"/>
</dbReference>
<comment type="similarity">
    <text evidence="1 9 11">Belongs to the peptidase S8 family.</text>
</comment>
<evidence type="ECO:0000256" key="7">
    <source>
        <dbReference type="ARBA" id="ARBA00022825"/>
    </source>
</evidence>
<dbReference type="InterPro" id="IPR050131">
    <property type="entry name" value="Peptidase_S8_subtilisin-like"/>
</dbReference>
<dbReference type="PANTHER" id="PTHR43806:SF11">
    <property type="entry name" value="CEREVISIN-RELATED"/>
    <property type="match status" value="1"/>
</dbReference>
<dbReference type="MEROPS" id="S08.059"/>
<evidence type="ECO:0000256" key="11">
    <source>
        <dbReference type="PROSITE-ProRule" id="PRU01240"/>
    </source>
</evidence>